<feature type="region of interest" description="Disordered" evidence="1">
    <location>
        <begin position="1"/>
        <end position="91"/>
    </location>
</feature>
<evidence type="ECO:0000313" key="2">
    <source>
        <dbReference type="EMBL" id="KAJ1084872.1"/>
    </source>
</evidence>
<dbReference type="Proteomes" id="UP001066276">
    <property type="component" value="Chromosome 12"/>
</dbReference>
<reference evidence="2" key="1">
    <citation type="journal article" date="2022" name="bioRxiv">
        <title>Sequencing and chromosome-scale assembly of the giantPleurodeles waltlgenome.</title>
        <authorList>
            <person name="Brown T."/>
            <person name="Elewa A."/>
            <person name="Iarovenko S."/>
            <person name="Subramanian E."/>
            <person name="Araus A.J."/>
            <person name="Petzold A."/>
            <person name="Susuki M."/>
            <person name="Suzuki K.-i.T."/>
            <person name="Hayashi T."/>
            <person name="Toyoda A."/>
            <person name="Oliveira C."/>
            <person name="Osipova E."/>
            <person name="Leigh N.D."/>
            <person name="Simon A."/>
            <person name="Yun M.H."/>
        </authorList>
    </citation>
    <scope>NUCLEOTIDE SEQUENCE</scope>
    <source>
        <strain evidence="2">20211129_DDA</strain>
        <tissue evidence="2">Liver</tissue>
    </source>
</reference>
<dbReference type="EMBL" id="JANPWB010000016">
    <property type="protein sequence ID" value="KAJ1084872.1"/>
    <property type="molecule type" value="Genomic_DNA"/>
</dbReference>
<protein>
    <submittedName>
        <fullName evidence="2">Uncharacterized protein</fullName>
    </submittedName>
</protein>
<proteinExistence type="predicted"/>
<dbReference type="AlphaFoldDB" id="A0AAV7L346"/>
<gene>
    <name evidence="2" type="ORF">NDU88_005018</name>
</gene>
<comment type="caution">
    <text evidence="2">The sequence shown here is derived from an EMBL/GenBank/DDBJ whole genome shotgun (WGS) entry which is preliminary data.</text>
</comment>
<organism evidence="2 3">
    <name type="scientific">Pleurodeles waltl</name>
    <name type="common">Iberian ribbed newt</name>
    <dbReference type="NCBI Taxonomy" id="8319"/>
    <lineage>
        <taxon>Eukaryota</taxon>
        <taxon>Metazoa</taxon>
        <taxon>Chordata</taxon>
        <taxon>Craniata</taxon>
        <taxon>Vertebrata</taxon>
        <taxon>Euteleostomi</taxon>
        <taxon>Amphibia</taxon>
        <taxon>Batrachia</taxon>
        <taxon>Caudata</taxon>
        <taxon>Salamandroidea</taxon>
        <taxon>Salamandridae</taxon>
        <taxon>Pleurodelinae</taxon>
        <taxon>Pleurodeles</taxon>
    </lineage>
</organism>
<sequence length="91" mass="9375">MMLASPTDRHHHSTGTSTARHEASHTKASGEFTFTTAAVPAALSGSHPADGSWQAAKRQNHLPEDGACGGSRAAEPERAHTGVTGGHNHGD</sequence>
<accession>A0AAV7L346</accession>
<evidence type="ECO:0000313" key="3">
    <source>
        <dbReference type="Proteomes" id="UP001066276"/>
    </source>
</evidence>
<keyword evidence="3" id="KW-1185">Reference proteome</keyword>
<name>A0AAV7L346_PLEWA</name>
<evidence type="ECO:0000256" key="1">
    <source>
        <dbReference type="SAM" id="MobiDB-lite"/>
    </source>
</evidence>